<dbReference type="OMA" id="VERGQTC"/>
<dbReference type="GeneTree" id="ENSGT00940000182355"/>
<name>A0A3P8WL64_CYNSE</name>
<evidence type="ECO:0000313" key="2">
    <source>
        <dbReference type="Ensembl" id="ENSCSEP00000028203.1"/>
    </source>
</evidence>
<proteinExistence type="predicted"/>
<organism evidence="2 3">
    <name type="scientific">Cynoglossus semilaevis</name>
    <name type="common">Tongue sole</name>
    <dbReference type="NCBI Taxonomy" id="244447"/>
    <lineage>
        <taxon>Eukaryota</taxon>
        <taxon>Metazoa</taxon>
        <taxon>Chordata</taxon>
        <taxon>Craniata</taxon>
        <taxon>Vertebrata</taxon>
        <taxon>Euteleostomi</taxon>
        <taxon>Actinopterygii</taxon>
        <taxon>Neopterygii</taxon>
        <taxon>Teleostei</taxon>
        <taxon>Neoteleostei</taxon>
        <taxon>Acanthomorphata</taxon>
        <taxon>Carangaria</taxon>
        <taxon>Pleuronectiformes</taxon>
        <taxon>Pleuronectoidei</taxon>
        <taxon>Cynoglossidae</taxon>
        <taxon>Cynoglossinae</taxon>
        <taxon>Cynoglossus</taxon>
    </lineage>
</organism>
<reference evidence="2 3" key="1">
    <citation type="journal article" date="2014" name="Nat. Genet.">
        <title>Whole-genome sequence of a flatfish provides insights into ZW sex chromosome evolution and adaptation to a benthic lifestyle.</title>
        <authorList>
            <person name="Chen S."/>
            <person name="Zhang G."/>
            <person name="Shao C."/>
            <person name="Huang Q."/>
            <person name="Liu G."/>
            <person name="Zhang P."/>
            <person name="Song W."/>
            <person name="An N."/>
            <person name="Chalopin D."/>
            <person name="Volff J.N."/>
            <person name="Hong Y."/>
            <person name="Li Q."/>
            <person name="Sha Z."/>
            <person name="Zhou H."/>
            <person name="Xie M."/>
            <person name="Yu Q."/>
            <person name="Liu Y."/>
            <person name="Xiang H."/>
            <person name="Wang N."/>
            <person name="Wu K."/>
            <person name="Yang C."/>
            <person name="Zhou Q."/>
            <person name="Liao X."/>
            <person name="Yang L."/>
            <person name="Hu Q."/>
            <person name="Zhang J."/>
            <person name="Meng L."/>
            <person name="Jin L."/>
            <person name="Tian Y."/>
            <person name="Lian J."/>
            <person name="Yang J."/>
            <person name="Miao G."/>
            <person name="Liu S."/>
            <person name="Liang Z."/>
            <person name="Yan F."/>
            <person name="Li Y."/>
            <person name="Sun B."/>
            <person name="Zhang H."/>
            <person name="Zhang J."/>
            <person name="Zhu Y."/>
            <person name="Du M."/>
            <person name="Zhao Y."/>
            <person name="Schartl M."/>
            <person name="Tang Q."/>
            <person name="Wang J."/>
        </authorList>
    </citation>
    <scope>NUCLEOTIDE SEQUENCE</scope>
</reference>
<protein>
    <submittedName>
        <fullName evidence="2">Uncharacterized protein</fullName>
    </submittedName>
</protein>
<feature type="compositionally biased region" description="Basic and acidic residues" evidence="1">
    <location>
        <begin position="23"/>
        <end position="37"/>
    </location>
</feature>
<reference evidence="2" key="2">
    <citation type="submission" date="2025-08" db="UniProtKB">
        <authorList>
            <consortium name="Ensembl"/>
        </authorList>
    </citation>
    <scope>IDENTIFICATION</scope>
</reference>
<dbReference type="AlphaFoldDB" id="A0A3P8WL64"/>
<dbReference type="Proteomes" id="UP000265120">
    <property type="component" value="Chromosome 3"/>
</dbReference>
<keyword evidence="3" id="KW-1185">Reference proteome</keyword>
<sequence>MQGAAHRGVCVCDVDDVSGQCDGHGDYKGEEPDHHTGDASIQRGAEPEGPHWVHNGQVSVYAEGRQEEDAGVEVERGQTCGGLAQKPSKRPLVAPSSVRGPHGKTVQAFFCQMVHPSGPDRHQPEGGHLCLMCYDLC</sequence>
<evidence type="ECO:0000313" key="3">
    <source>
        <dbReference type="Proteomes" id="UP000265120"/>
    </source>
</evidence>
<feature type="region of interest" description="Disordered" evidence="1">
    <location>
        <begin position="23"/>
        <end position="51"/>
    </location>
</feature>
<dbReference type="Ensembl" id="ENSCSET00000028580.1">
    <property type="protein sequence ID" value="ENSCSEP00000028203.1"/>
    <property type="gene ID" value="ENSCSEG00000018024.1"/>
</dbReference>
<feature type="region of interest" description="Disordered" evidence="1">
    <location>
        <begin position="81"/>
        <end position="100"/>
    </location>
</feature>
<dbReference type="InParanoid" id="A0A3P8WL64"/>
<accession>A0A3P8WL64</accession>
<evidence type="ECO:0000256" key="1">
    <source>
        <dbReference type="SAM" id="MobiDB-lite"/>
    </source>
</evidence>
<reference evidence="2" key="3">
    <citation type="submission" date="2025-09" db="UniProtKB">
        <authorList>
            <consortium name="Ensembl"/>
        </authorList>
    </citation>
    <scope>IDENTIFICATION</scope>
</reference>